<accession>A0A1E3V5Z6</accession>
<dbReference type="Proteomes" id="UP000094342">
    <property type="component" value="Unassembled WGS sequence"/>
</dbReference>
<comment type="caution">
    <text evidence="4">The sequence shown here is derived from an EMBL/GenBank/DDBJ whole genome shotgun (WGS) entry which is preliminary data.</text>
</comment>
<dbReference type="EMBL" id="LYBW01000064">
    <property type="protein sequence ID" value="ODR88551.1"/>
    <property type="molecule type" value="Genomic_DNA"/>
</dbReference>
<reference evidence="5" key="1">
    <citation type="submission" date="2016-05" db="EMBL/GenBank/DDBJ databases">
        <authorList>
            <person name="Li Y."/>
        </authorList>
    </citation>
    <scope>NUCLEOTIDE SEQUENCE [LARGE SCALE GENOMIC DNA]</scope>
    <source>
        <strain evidence="5">YIC4027</strain>
    </source>
</reference>
<dbReference type="RefSeq" id="WP_069460936.1">
    <property type="nucleotide sequence ID" value="NZ_LYBW01000064.1"/>
</dbReference>
<feature type="compositionally biased region" description="Gly residues" evidence="2">
    <location>
        <begin position="28"/>
        <end position="40"/>
    </location>
</feature>
<keyword evidence="3" id="KW-0732">Signal</keyword>
<feature type="signal peptide" evidence="3">
    <location>
        <begin position="1"/>
        <end position="24"/>
    </location>
</feature>
<feature type="chain" id="PRO_5009137957" evidence="3">
    <location>
        <begin position="25"/>
        <end position="192"/>
    </location>
</feature>
<evidence type="ECO:0000256" key="2">
    <source>
        <dbReference type="SAM" id="MobiDB-lite"/>
    </source>
</evidence>
<name>A0A1E3V5Z6_9HYPH</name>
<organism evidence="4 5">
    <name type="scientific">Sinorhizobium alkalisoli</name>
    <dbReference type="NCBI Taxonomy" id="1752398"/>
    <lineage>
        <taxon>Bacteria</taxon>
        <taxon>Pseudomonadati</taxon>
        <taxon>Pseudomonadota</taxon>
        <taxon>Alphaproteobacteria</taxon>
        <taxon>Hyphomicrobiales</taxon>
        <taxon>Rhizobiaceae</taxon>
        <taxon>Sinorhizobium/Ensifer group</taxon>
        <taxon>Sinorhizobium</taxon>
    </lineage>
</organism>
<evidence type="ECO:0000256" key="1">
    <source>
        <dbReference type="SAM" id="Coils"/>
    </source>
</evidence>
<feature type="region of interest" description="Disordered" evidence="2">
    <location>
        <begin position="23"/>
        <end position="102"/>
    </location>
</feature>
<evidence type="ECO:0000256" key="3">
    <source>
        <dbReference type="SAM" id="SignalP"/>
    </source>
</evidence>
<evidence type="ECO:0000313" key="4">
    <source>
        <dbReference type="EMBL" id="ODR88551.1"/>
    </source>
</evidence>
<dbReference type="AlphaFoldDB" id="A0A1E3V5Z6"/>
<proteinExistence type="predicted"/>
<gene>
    <name evidence="4" type="ORF">A8M32_24025</name>
</gene>
<protein>
    <submittedName>
        <fullName evidence="4">Uncharacterized protein</fullName>
    </submittedName>
</protein>
<feature type="coiled-coil region" evidence="1">
    <location>
        <begin position="139"/>
        <end position="166"/>
    </location>
</feature>
<dbReference type="PROSITE" id="PS51257">
    <property type="entry name" value="PROKAR_LIPOPROTEIN"/>
    <property type="match status" value="1"/>
</dbReference>
<keyword evidence="5" id="KW-1185">Reference proteome</keyword>
<keyword evidence="1" id="KW-0175">Coiled coil</keyword>
<sequence>MTRIVASLAAALLACASVATPAFAQDGNGSGNGNGEGNGRGSENSAAESAPGHARGEGESARDFAPGQVKGDDESAKTYAPGQSKRADDGDDDDTTGSVDNTNLGTLISTIRAGKTDLSGIADDVEVTVVDVDEFAVNRTALDNSVEAREAEIAQLRQDLAELDFDDLTDDQIDAAVAVRVEADGTLTVFVD</sequence>
<dbReference type="OrthoDB" id="9987415at2"/>
<evidence type="ECO:0000313" key="5">
    <source>
        <dbReference type="Proteomes" id="UP000094342"/>
    </source>
</evidence>